<evidence type="ECO:0000256" key="1">
    <source>
        <dbReference type="ARBA" id="ARBA00022527"/>
    </source>
</evidence>
<reference evidence="3" key="1">
    <citation type="journal article" date="2023" name="Comput. Struct. Biotechnol. J.">
        <title>Discovery of a novel marine Bacteroidetes with a rich repertoire of carbohydrate-active enzymes.</title>
        <authorList>
            <person name="Chen B."/>
            <person name="Liu G."/>
            <person name="Chen Q."/>
            <person name="Wang H."/>
            <person name="Liu L."/>
            <person name="Tang K."/>
        </authorList>
    </citation>
    <scope>NUCLEOTIDE SEQUENCE</scope>
    <source>
        <strain evidence="3">TK19036</strain>
    </source>
</reference>
<dbReference type="SUPFAM" id="SSF55874">
    <property type="entry name" value="ATPase domain of HSP90 chaperone/DNA topoisomerase II/histidine kinase"/>
    <property type="match status" value="1"/>
</dbReference>
<feature type="domain" description="Histidine kinase/HSP90-like ATPase" evidence="2">
    <location>
        <begin position="11"/>
        <end position="131"/>
    </location>
</feature>
<dbReference type="EMBL" id="CP120682">
    <property type="protein sequence ID" value="WKN36718.1"/>
    <property type="molecule type" value="Genomic_DNA"/>
</dbReference>
<keyword evidence="3" id="KW-0547">Nucleotide-binding</keyword>
<keyword evidence="3" id="KW-0067">ATP-binding</keyword>
<evidence type="ECO:0000259" key="2">
    <source>
        <dbReference type="Pfam" id="PF13581"/>
    </source>
</evidence>
<dbReference type="PANTHER" id="PTHR35526">
    <property type="entry name" value="ANTI-SIGMA-F FACTOR RSBW-RELATED"/>
    <property type="match status" value="1"/>
</dbReference>
<evidence type="ECO:0000313" key="3">
    <source>
        <dbReference type="EMBL" id="WKN36718.1"/>
    </source>
</evidence>
<gene>
    <name evidence="3" type="ORF">K4G66_30605</name>
</gene>
<accession>A0AA49GM64</accession>
<dbReference type="PANTHER" id="PTHR35526:SF3">
    <property type="entry name" value="ANTI-SIGMA-F FACTOR RSBW"/>
    <property type="match status" value="1"/>
</dbReference>
<protein>
    <submittedName>
        <fullName evidence="3">ATP-binding protein</fullName>
    </submittedName>
</protein>
<sequence length="146" mass="17223">MNYSYKVPCCKDQLQSVRNFVRNTLGNYTITDIEMHQLVLAVDEVCSNLMIHSHQCNPKHSLELRIVIDEEAGITFEIFDYGKGFNFKQYKEPCINQIIKDKRKGGVGLLLVRRIMDQIDYDFHKKTHRNVYRLYKKLSLQPTIRP</sequence>
<dbReference type="CDD" id="cd16936">
    <property type="entry name" value="HATPase_RsbW-like"/>
    <property type="match status" value="1"/>
</dbReference>
<dbReference type="Pfam" id="PF13581">
    <property type="entry name" value="HATPase_c_2"/>
    <property type="match status" value="1"/>
</dbReference>
<reference evidence="3" key="2">
    <citation type="journal article" date="2024" name="Antonie Van Leeuwenhoek">
        <title>Roseihalotalea indica gen. nov., sp. nov., a halophilic Bacteroidetes from mesopelagic Southwest Indian Ocean with higher carbohydrate metabolic potential.</title>
        <authorList>
            <person name="Chen B."/>
            <person name="Zhang M."/>
            <person name="Lin D."/>
            <person name="Ye J."/>
            <person name="Tang K."/>
        </authorList>
    </citation>
    <scope>NUCLEOTIDE SEQUENCE</scope>
    <source>
        <strain evidence="3">TK19036</strain>
    </source>
</reference>
<organism evidence="3">
    <name type="scientific">Roseihalotalea indica</name>
    <dbReference type="NCBI Taxonomy" id="2867963"/>
    <lineage>
        <taxon>Bacteria</taxon>
        <taxon>Pseudomonadati</taxon>
        <taxon>Bacteroidota</taxon>
        <taxon>Cytophagia</taxon>
        <taxon>Cytophagales</taxon>
        <taxon>Catalimonadaceae</taxon>
        <taxon>Roseihalotalea</taxon>
    </lineage>
</organism>
<keyword evidence="1" id="KW-0418">Kinase</keyword>
<dbReference type="GO" id="GO:0004674">
    <property type="term" value="F:protein serine/threonine kinase activity"/>
    <property type="evidence" value="ECO:0007669"/>
    <property type="project" value="UniProtKB-KW"/>
</dbReference>
<keyword evidence="1" id="KW-0808">Transferase</keyword>
<dbReference type="InterPro" id="IPR036890">
    <property type="entry name" value="HATPase_C_sf"/>
</dbReference>
<proteinExistence type="predicted"/>
<dbReference type="InterPro" id="IPR003594">
    <property type="entry name" value="HATPase_dom"/>
</dbReference>
<keyword evidence="1" id="KW-0723">Serine/threonine-protein kinase</keyword>
<dbReference type="Gene3D" id="3.30.565.10">
    <property type="entry name" value="Histidine kinase-like ATPase, C-terminal domain"/>
    <property type="match status" value="1"/>
</dbReference>
<dbReference type="InterPro" id="IPR050267">
    <property type="entry name" value="Anti-sigma-factor_SerPK"/>
</dbReference>
<name>A0AA49GM64_9BACT</name>
<dbReference type="GO" id="GO:0005524">
    <property type="term" value="F:ATP binding"/>
    <property type="evidence" value="ECO:0007669"/>
    <property type="project" value="UniProtKB-KW"/>
</dbReference>
<dbReference type="AlphaFoldDB" id="A0AA49GM64"/>